<keyword evidence="2" id="KW-1185">Reference proteome</keyword>
<reference evidence="1 2" key="1">
    <citation type="submission" date="2019-07" db="EMBL/GenBank/DDBJ databases">
        <authorList>
            <person name="Huq M.A."/>
        </authorList>
    </citation>
    <scope>NUCLEOTIDE SEQUENCE [LARGE SCALE GENOMIC DNA]</scope>
    <source>
        <strain evidence="1 2">MAH-19</strain>
    </source>
</reference>
<dbReference type="OrthoDB" id="660922at2"/>
<dbReference type="AlphaFoldDB" id="A0A556MM49"/>
<accession>A0A556MM49</accession>
<proteinExistence type="predicted"/>
<dbReference type="EMBL" id="VLPK01000002">
    <property type="protein sequence ID" value="TSJ40935.1"/>
    <property type="molecule type" value="Genomic_DNA"/>
</dbReference>
<comment type="caution">
    <text evidence="1">The sequence shown here is derived from an EMBL/GenBank/DDBJ whole genome shotgun (WGS) entry which is preliminary data.</text>
</comment>
<protein>
    <submittedName>
        <fullName evidence="1">Uncharacterized protein</fullName>
    </submittedName>
</protein>
<dbReference type="RefSeq" id="WP_144248973.1">
    <property type="nucleotide sequence ID" value="NZ_VLPK01000002.1"/>
</dbReference>
<dbReference type="Proteomes" id="UP000318733">
    <property type="component" value="Unassembled WGS sequence"/>
</dbReference>
<evidence type="ECO:0000313" key="2">
    <source>
        <dbReference type="Proteomes" id="UP000318733"/>
    </source>
</evidence>
<sequence length="106" mass="12191">MATLFNPGRASPEPGEIPMSDPFEIMIEAEGREALGLRYDYIANILEEEFEETYLRFFSASILHYEVINLVTLCSGLMRDTGFPKNEDDRFLRYSIIALIAEYLND</sequence>
<gene>
    <name evidence="1" type="ORF">FO440_14460</name>
</gene>
<organism evidence="1 2">
    <name type="scientific">Mucilaginibacter corticis</name>
    <dbReference type="NCBI Taxonomy" id="2597670"/>
    <lineage>
        <taxon>Bacteria</taxon>
        <taxon>Pseudomonadati</taxon>
        <taxon>Bacteroidota</taxon>
        <taxon>Sphingobacteriia</taxon>
        <taxon>Sphingobacteriales</taxon>
        <taxon>Sphingobacteriaceae</taxon>
        <taxon>Mucilaginibacter</taxon>
    </lineage>
</organism>
<evidence type="ECO:0000313" key="1">
    <source>
        <dbReference type="EMBL" id="TSJ40935.1"/>
    </source>
</evidence>
<name>A0A556MM49_9SPHI</name>